<gene>
    <name evidence="3" type="ORF">F4557_007427</name>
    <name evidence="2" type="ORF">GCM10009546_13010</name>
</gene>
<accession>A0A7W7IKX7</accession>
<evidence type="ECO:0000313" key="2">
    <source>
        <dbReference type="EMBL" id="GAA0552414.1"/>
    </source>
</evidence>
<dbReference type="EMBL" id="JACHMV010000001">
    <property type="protein sequence ID" value="MBB4779009.1"/>
    <property type="molecule type" value="Genomic_DNA"/>
</dbReference>
<sequence length="115" mass="11725">MNEAEPITVACLDLAGTTVADGDTVRTAFTEAIAALGIVSGTAAHERALARLRESHGESQIGIFRSLFDEPRAQAAHLAFDRSYDELVAAAACSPSPAPPKPSTSSAAPASASAC</sequence>
<dbReference type="RefSeq" id="WP_229808255.1">
    <property type="nucleotide sequence ID" value="NZ_BAAAHD010000012.1"/>
</dbReference>
<comment type="caution">
    <text evidence="3">The sequence shown here is derived from an EMBL/GenBank/DDBJ whole genome shotgun (WGS) entry which is preliminary data.</text>
</comment>
<feature type="region of interest" description="Disordered" evidence="1">
    <location>
        <begin position="92"/>
        <end position="115"/>
    </location>
</feature>
<dbReference type="Proteomes" id="UP001501427">
    <property type="component" value="Unassembled WGS sequence"/>
</dbReference>
<evidence type="ECO:0000313" key="3">
    <source>
        <dbReference type="EMBL" id="MBB4779009.1"/>
    </source>
</evidence>
<name>A0A7W7IKX7_9ACTN</name>
<proteinExistence type="predicted"/>
<feature type="compositionally biased region" description="Low complexity" evidence="1">
    <location>
        <begin position="103"/>
        <end position="115"/>
    </location>
</feature>
<dbReference type="EMBL" id="BAAAHD010000012">
    <property type="protein sequence ID" value="GAA0552414.1"/>
    <property type="molecule type" value="Genomic_DNA"/>
</dbReference>
<reference evidence="2 5" key="1">
    <citation type="journal article" date="2019" name="Int. J. Syst. Evol. Microbiol.">
        <title>The Global Catalogue of Microorganisms (GCM) 10K type strain sequencing project: providing services to taxonomists for standard genome sequencing and annotation.</title>
        <authorList>
            <consortium name="The Broad Institute Genomics Platform"/>
            <consortium name="The Broad Institute Genome Sequencing Center for Infectious Disease"/>
            <person name="Wu L."/>
            <person name="Ma J."/>
        </authorList>
    </citation>
    <scope>NUCLEOTIDE SEQUENCE [LARGE SCALE GENOMIC DNA]</scope>
    <source>
        <strain evidence="2 5">JCM 10667</strain>
    </source>
</reference>
<dbReference type="AlphaFoldDB" id="A0A7W7IKX7"/>
<evidence type="ECO:0000256" key="1">
    <source>
        <dbReference type="SAM" id="MobiDB-lite"/>
    </source>
</evidence>
<protein>
    <submittedName>
        <fullName evidence="3">Putative membrane protein</fullName>
    </submittedName>
</protein>
<keyword evidence="5" id="KW-1185">Reference proteome</keyword>
<dbReference type="Proteomes" id="UP000549343">
    <property type="component" value="Unassembled WGS sequence"/>
</dbReference>
<evidence type="ECO:0000313" key="4">
    <source>
        <dbReference type="Proteomes" id="UP000549343"/>
    </source>
</evidence>
<reference evidence="2" key="3">
    <citation type="submission" date="2023-12" db="EMBL/GenBank/DDBJ databases">
        <authorList>
            <person name="Sun Q."/>
            <person name="Inoue M."/>
        </authorList>
    </citation>
    <scope>NUCLEOTIDE SEQUENCE</scope>
    <source>
        <strain evidence="2">JCM 10667</strain>
    </source>
</reference>
<organism evidence="3 4">
    <name type="scientific">Actinomadura livida</name>
    <dbReference type="NCBI Taxonomy" id="79909"/>
    <lineage>
        <taxon>Bacteria</taxon>
        <taxon>Bacillati</taxon>
        <taxon>Actinomycetota</taxon>
        <taxon>Actinomycetes</taxon>
        <taxon>Streptosporangiales</taxon>
        <taxon>Thermomonosporaceae</taxon>
        <taxon>Actinomadura</taxon>
    </lineage>
</organism>
<evidence type="ECO:0000313" key="5">
    <source>
        <dbReference type="Proteomes" id="UP001501427"/>
    </source>
</evidence>
<reference evidence="3 4" key="2">
    <citation type="submission" date="2020-08" db="EMBL/GenBank/DDBJ databases">
        <title>Sequencing the genomes of 1000 actinobacteria strains.</title>
        <authorList>
            <person name="Klenk H.-P."/>
        </authorList>
    </citation>
    <scope>NUCLEOTIDE SEQUENCE [LARGE SCALE GENOMIC DNA]</scope>
    <source>
        <strain evidence="3 4">DSM 44772</strain>
    </source>
</reference>